<comment type="similarity">
    <text evidence="5">Belongs to the HrcA family.</text>
</comment>
<dbReference type="InterPro" id="IPR036388">
    <property type="entry name" value="WH-like_DNA-bd_sf"/>
</dbReference>
<dbReference type="EMBL" id="PEYW01000008">
    <property type="protein sequence ID" value="PIS21020.1"/>
    <property type="molecule type" value="Genomic_DNA"/>
</dbReference>
<dbReference type="Gene3D" id="1.10.10.10">
    <property type="entry name" value="Winged helix-like DNA-binding domain superfamily/Winged helix DNA-binding domain"/>
    <property type="match status" value="1"/>
</dbReference>
<evidence type="ECO:0000313" key="7">
    <source>
        <dbReference type="EMBL" id="PIS21020.1"/>
    </source>
</evidence>
<proteinExistence type="inferred from homology"/>
<comment type="function">
    <text evidence="5">Negative regulator of class I heat shock genes (grpE-dnaK-dnaJ and groELS operons). Prevents heat-shock induction of these operons.</text>
</comment>
<dbReference type="InterPro" id="IPR029016">
    <property type="entry name" value="GAF-like_dom_sf"/>
</dbReference>
<protein>
    <recommendedName>
        <fullName evidence="5">Heat-inducible transcription repressor HrcA</fullName>
    </recommendedName>
</protein>
<dbReference type="Proteomes" id="UP000231414">
    <property type="component" value="Unassembled WGS sequence"/>
</dbReference>
<name>A0A2H0X7W3_UNCKA</name>
<gene>
    <name evidence="5" type="primary">hrcA</name>
    <name evidence="7" type="ORF">COT52_00720</name>
</gene>
<evidence type="ECO:0000256" key="4">
    <source>
        <dbReference type="ARBA" id="ARBA00023163"/>
    </source>
</evidence>
<dbReference type="InterPro" id="IPR002571">
    <property type="entry name" value="HrcA"/>
</dbReference>
<dbReference type="SUPFAM" id="SSF46785">
    <property type="entry name" value="Winged helix' DNA-binding domain"/>
    <property type="match status" value="1"/>
</dbReference>
<evidence type="ECO:0000256" key="1">
    <source>
        <dbReference type="ARBA" id="ARBA00022491"/>
    </source>
</evidence>
<feature type="domain" description="Heat-inducible transcription repressor HrcA C-terminal" evidence="6">
    <location>
        <begin position="93"/>
        <end position="223"/>
    </location>
</feature>
<evidence type="ECO:0000256" key="2">
    <source>
        <dbReference type="ARBA" id="ARBA00023015"/>
    </source>
</evidence>
<dbReference type="Pfam" id="PF01628">
    <property type="entry name" value="HrcA"/>
    <property type="match status" value="1"/>
</dbReference>
<evidence type="ECO:0000259" key="6">
    <source>
        <dbReference type="Pfam" id="PF01628"/>
    </source>
</evidence>
<dbReference type="PANTHER" id="PTHR34824:SF1">
    <property type="entry name" value="HEAT-INDUCIBLE TRANSCRIPTION REPRESSOR HRCA"/>
    <property type="match status" value="1"/>
</dbReference>
<organism evidence="7 8">
    <name type="scientific">candidate division WWE3 bacterium CG08_land_8_20_14_0_20_43_13</name>
    <dbReference type="NCBI Taxonomy" id="1975087"/>
    <lineage>
        <taxon>Bacteria</taxon>
        <taxon>Katanobacteria</taxon>
    </lineage>
</organism>
<keyword evidence="2 5" id="KW-0805">Transcription regulation</keyword>
<dbReference type="SUPFAM" id="SSF55781">
    <property type="entry name" value="GAF domain-like"/>
    <property type="match status" value="1"/>
</dbReference>
<dbReference type="InterPro" id="IPR036390">
    <property type="entry name" value="WH_DNA-bd_sf"/>
</dbReference>
<dbReference type="AlphaFoldDB" id="A0A2H0X7W3"/>
<dbReference type="Gene3D" id="3.30.450.40">
    <property type="match status" value="1"/>
</dbReference>
<dbReference type="GO" id="GO:0045892">
    <property type="term" value="P:negative regulation of DNA-templated transcription"/>
    <property type="evidence" value="ECO:0007669"/>
    <property type="project" value="UniProtKB-UniRule"/>
</dbReference>
<comment type="caution">
    <text evidence="7">The sequence shown here is derived from an EMBL/GenBank/DDBJ whole genome shotgun (WGS) entry which is preliminary data.</text>
</comment>
<dbReference type="PANTHER" id="PTHR34824">
    <property type="entry name" value="HEAT-INDUCIBLE TRANSCRIPTION REPRESSOR HRCA"/>
    <property type="match status" value="1"/>
</dbReference>
<keyword evidence="1 5" id="KW-0678">Repressor</keyword>
<evidence type="ECO:0000256" key="3">
    <source>
        <dbReference type="ARBA" id="ARBA00023016"/>
    </source>
</evidence>
<dbReference type="GO" id="GO:0003677">
    <property type="term" value="F:DNA binding"/>
    <property type="evidence" value="ECO:0007669"/>
    <property type="project" value="InterPro"/>
</dbReference>
<evidence type="ECO:0000313" key="8">
    <source>
        <dbReference type="Proteomes" id="UP000231414"/>
    </source>
</evidence>
<keyword evidence="3 5" id="KW-0346">Stress response</keyword>
<accession>A0A2H0X7W3</accession>
<reference evidence="8" key="1">
    <citation type="submission" date="2017-09" db="EMBL/GenBank/DDBJ databases">
        <title>Depth-based differentiation of microbial function through sediment-hosted aquifers and enrichment of novel symbionts in the deep terrestrial subsurface.</title>
        <authorList>
            <person name="Probst A.J."/>
            <person name="Ladd B."/>
            <person name="Jarett J.K."/>
            <person name="Geller-Mcgrath D.E."/>
            <person name="Sieber C.M.K."/>
            <person name="Emerson J.B."/>
            <person name="Anantharaman K."/>
            <person name="Thomas B.C."/>
            <person name="Malmstrom R."/>
            <person name="Stieglmeier M."/>
            <person name="Klingl A."/>
            <person name="Woyke T."/>
            <person name="Ryan C.M."/>
            <person name="Banfield J.F."/>
        </authorList>
    </citation>
    <scope>NUCLEOTIDE SEQUENCE [LARGE SCALE GENOMIC DNA]</scope>
</reference>
<dbReference type="HAMAP" id="MF_00081">
    <property type="entry name" value="HrcA"/>
    <property type="match status" value="1"/>
</dbReference>
<sequence>MSLTQRQWQLLKAIVEEYIENGVPAGSVELVNKCRLGFSPATTRNEMNCLMRQGYLEQPHTSAGRVPALLGYRLYLEKMLEEAAVPVLQEVAIKQQLWQEKANPYQALRQAALSLSENSQCLAMVTSDPNQVFIGGPANILDYDEFFDIDITRSVLNLLDHHDLLVDLFSKAKGSNDIKVLIGSELELPNFEKCSLAFTSYRTGRYRGYLAVLGPCRLKYQSVLPLLRYIKNLIEDLGNLW</sequence>
<dbReference type="InterPro" id="IPR021153">
    <property type="entry name" value="HrcA_C"/>
</dbReference>
<evidence type="ECO:0000256" key="5">
    <source>
        <dbReference type="HAMAP-Rule" id="MF_00081"/>
    </source>
</evidence>
<keyword evidence="4 5" id="KW-0804">Transcription</keyword>